<dbReference type="EMBL" id="CP089286">
    <property type="protein sequence ID" value="UTO55777.1"/>
    <property type="molecule type" value="Genomic_DNA"/>
</dbReference>
<proteinExistence type="predicted"/>
<evidence type="ECO:0000313" key="3">
    <source>
        <dbReference type="EMBL" id="UTO55777.1"/>
    </source>
</evidence>
<evidence type="ECO:0000313" key="4">
    <source>
        <dbReference type="EMBL" id="UTO56693.1"/>
    </source>
</evidence>
<dbReference type="Proteomes" id="UP001059822">
    <property type="component" value="Chromosome"/>
</dbReference>
<keyword evidence="6" id="KW-1185">Reference proteome</keyword>
<protein>
    <submittedName>
        <fullName evidence="3">P44/Msp2 family outer membrane protein</fullName>
    </submittedName>
</protein>
<feature type="domain" description="Msp4/OMP-like" evidence="2">
    <location>
        <begin position="38"/>
        <end position="278"/>
    </location>
</feature>
<dbReference type="Gene3D" id="2.40.160.20">
    <property type="match status" value="1"/>
</dbReference>
<sequence length="278" mass="30355">MNYKKFFAGSALTTLVSLLPGYSFSAPTSANDSINNNSNSEFYVSMRYSPAFSRFRDFKINETGKQSTVRGYSKTQNSVVLNTHNNFDVNDFQFKFDNNLLLAFNGAIGYSMVGPRVELEIGYESFKTISTDSYASDKAYKVVALGRANPLTANNYVTAEINNITTISLMANACYDIPMHDISLIPYVCAGLGSNFVNITKDSLITKFAYQAKAGVSYAVTPEVSLTVGGFYHGVIGTKYEDLHVNYSLLAAPASKTSATAEFGLSYFGGELGVRFTL</sequence>
<feature type="signal peptide" evidence="1">
    <location>
        <begin position="1"/>
        <end position="25"/>
    </location>
</feature>
<dbReference type="AlphaFoldDB" id="A0A9Q9BU43"/>
<evidence type="ECO:0000313" key="6">
    <source>
        <dbReference type="Proteomes" id="UP001059985"/>
    </source>
</evidence>
<dbReference type="SUPFAM" id="SSF56925">
    <property type="entry name" value="OMPA-like"/>
    <property type="match status" value="1"/>
</dbReference>
<evidence type="ECO:0000259" key="2">
    <source>
        <dbReference type="Pfam" id="PF01617"/>
    </source>
</evidence>
<keyword evidence="1" id="KW-0732">Signal</keyword>
<feature type="chain" id="PRO_5040432282" evidence="1">
    <location>
        <begin position="26"/>
        <end position="278"/>
    </location>
</feature>
<reference evidence="3" key="1">
    <citation type="journal article" date="2022" name="Microorganisms">
        <title>Assembly and Comparison of Ca. Neoehrlichia mikurensis Genomes.</title>
        <authorList>
            <person name="Azagi T."/>
            <person name="Dirks R.P."/>
            <person name="Yebra-Pimentel E.S."/>
            <person name="Schaap P.J."/>
            <person name="Koehorst J.J."/>
            <person name="Esser H.J."/>
            <person name="Sprong H."/>
        </authorList>
    </citation>
    <scope>NUCLEOTIDE SEQUENCE</scope>
    <source>
        <strain evidence="4">18-2804</strain>
        <strain evidence="3">18-2837</strain>
    </source>
</reference>
<evidence type="ECO:0000313" key="5">
    <source>
        <dbReference type="Proteomes" id="UP001059822"/>
    </source>
</evidence>
<evidence type="ECO:0000256" key="1">
    <source>
        <dbReference type="SAM" id="SignalP"/>
    </source>
</evidence>
<dbReference type="EMBL" id="CP089285">
    <property type="protein sequence ID" value="UTO56693.1"/>
    <property type="molecule type" value="Genomic_DNA"/>
</dbReference>
<dbReference type="Pfam" id="PF01617">
    <property type="entry name" value="Surface_Ag_2"/>
    <property type="match status" value="1"/>
</dbReference>
<name>A0A9Q9BU43_9RICK</name>
<dbReference type="Proteomes" id="UP001059985">
    <property type="component" value="Chromosome"/>
</dbReference>
<dbReference type="InterPro" id="IPR002566">
    <property type="entry name" value="Msp4_OMP-like"/>
</dbReference>
<dbReference type="InterPro" id="IPR011250">
    <property type="entry name" value="OMP/PagP_B-barrel"/>
</dbReference>
<dbReference type="RefSeq" id="WP_254815666.1">
    <property type="nucleotide sequence ID" value="NZ_CP089285.1"/>
</dbReference>
<accession>A0A9Q9BU43</accession>
<organism evidence="3 5">
    <name type="scientific">Neoehrlichia mikurensis</name>
    <dbReference type="NCBI Taxonomy" id="89586"/>
    <lineage>
        <taxon>Bacteria</taxon>
        <taxon>Pseudomonadati</taxon>
        <taxon>Pseudomonadota</taxon>
        <taxon>Alphaproteobacteria</taxon>
        <taxon>Rickettsiales</taxon>
        <taxon>Anaplasmataceae</taxon>
        <taxon>Candidatus Neoehrlichia</taxon>
    </lineage>
</organism>
<gene>
    <name evidence="4" type="ORF">LUA81_01715</name>
    <name evidence="3" type="ORF">LUA82_01725</name>
</gene>